<gene>
    <name evidence="1" type="ORF">PAPOLLO_LOCUS13775</name>
</gene>
<evidence type="ECO:0000313" key="2">
    <source>
        <dbReference type="Proteomes" id="UP000691718"/>
    </source>
</evidence>
<keyword evidence="2" id="KW-1185">Reference proteome</keyword>
<evidence type="ECO:0000313" key="1">
    <source>
        <dbReference type="EMBL" id="CAG5000706.1"/>
    </source>
</evidence>
<reference evidence="1" key="1">
    <citation type="submission" date="2021-04" db="EMBL/GenBank/DDBJ databases">
        <authorList>
            <person name="Tunstrom K."/>
        </authorList>
    </citation>
    <scope>NUCLEOTIDE SEQUENCE</scope>
</reference>
<dbReference type="PANTHER" id="PTHR46609">
    <property type="entry name" value="EXONUCLEASE, PHAGE-TYPE/RECB, C-TERMINAL DOMAIN-CONTAINING PROTEIN"/>
    <property type="match status" value="1"/>
</dbReference>
<name>A0A8S3X6L9_PARAO</name>
<dbReference type="InterPro" id="IPR051703">
    <property type="entry name" value="NF-kappa-B_Signaling_Reg"/>
</dbReference>
<comment type="caution">
    <text evidence="1">The sequence shown here is derived from an EMBL/GenBank/DDBJ whole genome shotgun (WGS) entry which is preliminary data.</text>
</comment>
<dbReference type="EMBL" id="CAJQZP010000945">
    <property type="protein sequence ID" value="CAG5000706.1"/>
    <property type="molecule type" value="Genomic_DNA"/>
</dbReference>
<sequence length="495" mass="56528">MEPNKDKRMGKKTSVWPSVARKQRCRVKGRFSNANKENIPARMNMSESCSTDISRNTANVAKNPRQANIVATLPPNWSSKQMIVQAEVHNAPSRSNWKYTNKDVVEADDHEVPRKMMHSYNYQHQSDWDIIEPDVAFARNTPDLITPVTQTELTSPCNQSSDSNLNINLPVEIISKDNSNVNTSLEDRLRRLYNAVTGVVAHARQLEVPTAEKLLVLKEDLRNGPCHVFGWHDICKPYYCRKKIEENLVPQLKSSGMWHDIYDNLGWLLQNAESLLLKETNNPVEQFNAIVAKFLAGKRVNFTLRGTYEARCFAAAGHYNSKDYTFMRKVQNAVCPEVPDNTYTYTDKYVQKKKTKILTKQRKRTAADKAQGNKKAKRFKMADKHYGDVIEVPDMPQEEFEKKRTEFILALKLAAEEICVLEKRTIAQGNSDLWIVERKKRLTASIFGQVCKMKDSTPCTSLVKTILYSTFTGNDATRYGKTHEATAIADLEKKN</sequence>
<proteinExistence type="predicted"/>
<organism evidence="1 2">
    <name type="scientific">Parnassius apollo</name>
    <name type="common">Apollo butterfly</name>
    <name type="synonym">Papilio apollo</name>
    <dbReference type="NCBI Taxonomy" id="110799"/>
    <lineage>
        <taxon>Eukaryota</taxon>
        <taxon>Metazoa</taxon>
        <taxon>Ecdysozoa</taxon>
        <taxon>Arthropoda</taxon>
        <taxon>Hexapoda</taxon>
        <taxon>Insecta</taxon>
        <taxon>Pterygota</taxon>
        <taxon>Neoptera</taxon>
        <taxon>Endopterygota</taxon>
        <taxon>Lepidoptera</taxon>
        <taxon>Glossata</taxon>
        <taxon>Ditrysia</taxon>
        <taxon>Papilionoidea</taxon>
        <taxon>Papilionidae</taxon>
        <taxon>Parnassiinae</taxon>
        <taxon>Parnassini</taxon>
        <taxon>Parnassius</taxon>
        <taxon>Parnassius</taxon>
    </lineage>
</organism>
<dbReference type="OrthoDB" id="6155932at2759"/>
<accession>A0A8S3X6L9</accession>
<dbReference type="Proteomes" id="UP000691718">
    <property type="component" value="Unassembled WGS sequence"/>
</dbReference>
<dbReference type="PANTHER" id="PTHR46609:SF8">
    <property type="entry name" value="YQAJ VIRAL RECOMBINASE DOMAIN-CONTAINING PROTEIN"/>
    <property type="match status" value="1"/>
</dbReference>
<protein>
    <submittedName>
        <fullName evidence="1">(apollo) hypothetical protein</fullName>
    </submittedName>
</protein>
<dbReference type="AlphaFoldDB" id="A0A8S3X6L9"/>